<dbReference type="Pfam" id="PF01381">
    <property type="entry name" value="HTH_3"/>
    <property type="match status" value="1"/>
</dbReference>
<organism evidence="2 3">
    <name type="scientific">Neoroseomonas terrae</name>
    <dbReference type="NCBI Taxonomy" id="424799"/>
    <lineage>
        <taxon>Bacteria</taxon>
        <taxon>Pseudomonadati</taxon>
        <taxon>Pseudomonadota</taxon>
        <taxon>Alphaproteobacteria</taxon>
        <taxon>Acetobacterales</taxon>
        <taxon>Acetobacteraceae</taxon>
        <taxon>Neoroseomonas</taxon>
    </lineage>
</organism>
<keyword evidence="3" id="KW-1185">Reference proteome</keyword>
<dbReference type="Proteomes" id="UP000698752">
    <property type="component" value="Unassembled WGS sequence"/>
</dbReference>
<reference evidence="3" key="1">
    <citation type="journal article" date="2021" name="Syst. Appl. Microbiol.">
        <title>Roseomonas hellenica sp. nov., isolated from roots of wild-growing Alkanna tinctoria.</title>
        <authorList>
            <person name="Rat A."/>
            <person name="Naranjo H.D."/>
            <person name="Lebbe L."/>
            <person name="Cnockaert M."/>
            <person name="Krigas N."/>
            <person name="Grigoriadou K."/>
            <person name="Maloupa E."/>
            <person name="Willems A."/>
        </authorList>
    </citation>
    <scope>NUCLEOTIDE SEQUENCE [LARGE SCALE GENOMIC DNA]</scope>
    <source>
        <strain evidence="3">LMG 31159</strain>
    </source>
</reference>
<dbReference type="RefSeq" id="WP_211867575.1">
    <property type="nucleotide sequence ID" value="NZ_JAAEDI010000007.1"/>
</dbReference>
<evidence type="ECO:0000259" key="1">
    <source>
        <dbReference type="PROSITE" id="PS50943"/>
    </source>
</evidence>
<dbReference type="SMART" id="SM00530">
    <property type="entry name" value="HTH_XRE"/>
    <property type="match status" value="1"/>
</dbReference>
<name>A0ABS5EET4_9PROT</name>
<dbReference type="CDD" id="cd00093">
    <property type="entry name" value="HTH_XRE"/>
    <property type="match status" value="1"/>
</dbReference>
<comment type="caution">
    <text evidence="2">The sequence shown here is derived from an EMBL/GenBank/DDBJ whole genome shotgun (WGS) entry which is preliminary data.</text>
</comment>
<feature type="domain" description="HTH cro/C1-type" evidence="1">
    <location>
        <begin position="4"/>
        <end position="58"/>
    </location>
</feature>
<dbReference type="PROSITE" id="PS50943">
    <property type="entry name" value="HTH_CROC1"/>
    <property type="match status" value="1"/>
</dbReference>
<accession>A0ABS5EET4</accession>
<evidence type="ECO:0000313" key="3">
    <source>
        <dbReference type="Proteomes" id="UP000698752"/>
    </source>
</evidence>
<dbReference type="InterPro" id="IPR010982">
    <property type="entry name" value="Lambda_DNA-bd_dom_sf"/>
</dbReference>
<gene>
    <name evidence="2" type="ORF">GXW78_07670</name>
</gene>
<dbReference type="SUPFAM" id="SSF47413">
    <property type="entry name" value="lambda repressor-like DNA-binding domains"/>
    <property type="match status" value="1"/>
</dbReference>
<proteinExistence type="predicted"/>
<dbReference type="Gene3D" id="1.10.260.40">
    <property type="entry name" value="lambda repressor-like DNA-binding domains"/>
    <property type="match status" value="1"/>
</dbReference>
<sequence>MNGFRQQLRDKGIRQADIAARLGVSEATVSKWLARKQAVPVSAVLPLADILGVEPSKLLAALSDGPPAAKVA</sequence>
<dbReference type="EMBL" id="JAAEDI010000007">
    <property type="protein sequence ID" value="MBR0649533.1"/>
    <property type="molecule type" value="Genomic_DNA"/>
</dbReference>
<protein>
    <submittedName>
        <fullName evidence="2">Helix-turn-helix transcriptional regulator</fullName>
    </submittedName>
</protein>
<dbReference type="InterPro" id="IPR001387">
    <property type="entry name" value="Cro/C1-type_HTH"/>
</dbReference>
<evidence type="ECO:0000313" key="2">
    <source>
        <dbReference type="EMBL" id="MBR0649533.1"/>
    </source>
</evidence>